<dbReference type="SUPFAM" id="SSF56112">
    <property type="entry name" value="Protein kinase-like (PK-like)"/>
    <property type="match status" value="1"/>
</dbReference>
<sequence length="309" mass="35945">MQFERSDSEEIKMHSKSCSSFPQSDVLVHQASTVCSESFQDRVQDLKEIYNEELSPTAVYLAFDTIFEKQVVVKKIFKNKLDDYQIEQARIECQIACNVNHFNLCKGYYSYENDEEFGIFMEYVDDAEYLVEKIENSHSPIKNELKMKSYVLDILEGLKQIHSEGYVHLDIKLSNLYCIRKEIEGVRRVKVGDFGLCHKVDEKTGLAYVKYNCGTFGFKAPEIKDNSYVSQKADMWSLGMVLYMMACAYKPHQMKGYKYGTGPIPFRAFDWKKRSPELKQFVEKLLDVNPENRPTVEEALKDPWFSTSD</sequence>
<dbReference type="EMBL" id="GG662638">
    <property type="protein sequence ID" value="EAR83172.2"/>
    <property type="molecule type" value="Genomic_DNA"/>
</dbReference>
<dbReference type="AlphaFoldDB" id="Q22D17"/>
<dbReference type="GO" id="GO:0005524">
    <property type="term" value="F:ATP binding"/>
    <property type="evidence" value="ECO:0007669"/>
    <property type="project" value="InterPro"/>
</dbReference>
<evidence type="ECO:0000313" key="2">
    <source>
        <dbReference type="EMBL" id="EAR83172.2"/>
    </source>
</evidence>
<dbReference type="PANTHER" id="PTHR24347">
    <property type="entry name" value="SERINE/THREONINE-PROTEIN KINASE"/>
    <property type="match status" value="1"/>
</dbReference>
<reference evidence="3" key="1">
    <citation type="journal article" date="2006" name="PLoS Biol.">
        <title>Macronuclear genome sequence of the ciliate Tetrahymena thermophila, a model eukaryote.</title>
        <authorList>
            <person name="Eisen J.A."/>
            <person name="Coyne R.S."/>
            <person name="Wu M."/>
            <person name="Wu D."/>
            <person name="Thiagarajan M."/>
            <person name="Wortman J.R."/>
            <person name="Badger J.H."/>
            <person name="Ren Q."/>
            <person name="Amedeo P."/>
            <person name="Jones K.M."/>
            <person name="Tallon L.J."/>
            <person name="Delcher A.L."/>
            <person name="Salzberg S.L."/>
            <person name="Silva J.C."/>
            <person name="Haas B.J."/>
            <person name="Majoros W.H."/>
            <person name="Farzad M."/>
            <person name="Carlton J.M."/>
            <person name="Smith R.K. Jr."/>
            <person name="Garg J."/>
            <person name="Pearlman R.E."/>
            <person name="Karrer K.M."/>
            <person name="Sun L."/>
            <person name="Manning G."/>
            <person name="Elde N.C."/>
            <person name="Turkewitz A.P."/>
            <person name="Asai D.J."/>
            <person name="Wilkes D.E."/>
            <person name="Wang Y."/>
            <person name="Cai H."/>
            <person name="Collins K."/>
            <person name="Stewart B.A."/>
            <person name="Lee S.R."/>
            <person name="Wilamowska K."/>
            <person name="Weinberg Z."/>
            <person name="Ruzzo W.L."/>
            <person name="Wloga D."/>
            <person name="Gaertig J."/>
            <person name="Frankel J."/>
            <person name="Tsao C.-C."/>
            <person name="Gorovsky M.A."/>
            <person name="Keeling P.J."/>
            <person name="Waller R.F."/>
            <person name="Patron N.J."/>
            <person name="Cherry J.M."/>
            <person name="Stover N.A."/>
            <person name="Krieger C.J."/>
            <person name="del Toro C."/>
            <person name="Ryder H.F."/>
            <person name="Williamson S.C."/>
            <person name="Barbeau R.A."/>
            <person name="Hamilton E.P."/>
            <person name="Orias E."/>
        </authorList>
    </citation>
    <scope>NUCLEOTIDE SEQUENCE [LARGE SCALE GENOMIC DNA]</scope>
    <source>
        <strain evidence="3">SB210</strain>
    </source>
</reference>
<dbReference type="InterPro" id="IPR008271">
    <property type="entry name" value="Ser/Thr_kinase_AS"/>
</dbReference>
<dbReference type="InParanoid" id="Q22D17"/>
<dbReference type="PROSITE" id="PS00108">
    <property type="entry name" value="PROTEIN_KINASE_ST"/>
    <property type="match status" value="1"/>
</dbReference>
<dbReference type="InterPro" id="IPR011009">
    <property type="entry name" value="Kinase-like_dom_sf"/>
</dbReference>
<dbReference type="GO" id="GO:0004672">
    <property type="term" value="F:protein kinase activity"/>
    <property type="evidence" value="ECO:0007669"/>
    <property type="project" value="InterPro"/>
</dbReference>
<dbReference type="SMART" id="SM00220">
    <property type="entry name" value="S_TKc"/>
    <property type="match status" value="1"/>
</dbReference>
<accession>Q22D17</accession>
<feature type="domain" description="Protein kinase" evidence="1">
    <location>
        <begin position="28"/>
        <end position="305"/>
    </location>
</feature>
<gene>
    <name evidence="2" type="ORF">TTHERM_01006430</name>
</gene>
<dbReference type="OrthoDB" id="1738954at2759"/>
<dbReference type="PROSITE" id="PS50011">
    <property type="entry name" value="PROTEIN_KINASE_DOM"/>
    <property type="match status" value="1"/>
</dbReference>
<dbReference type="GeneID" id="7842949"/>
<keyword evidence="2" id="KW-0418">Kinase</keyword>
<dbReference type="Pfam" id="PF00069">
    <property type="entry name" value="Pkinase"/>
    <property type="match status" value="1"/>
</dbReference>
<dbReference type="KEGG" id="tet:TTHERM_01006430"/>
<dbReference type="RefSeq" id="XP_001030835.2">
    <property type="nucleotide sequence ID" value="XM_001030835.2"/>
</dbReference>
<evidence type="ECO:0000259" key="1">
    <source>
        <dbReference type="PROSITE" id="PS50011"/>
    </source>
</evidence>
<proteinExistence type="predicted"/>
<evidence type="ECO:0000313" key="3">
    <source>
        <dbReference type="Proteomes" id="UP000009168"/>
    </source>
</evidence>
<organism evidence="2 3">
    <name type="scientific">Tetrahymena thermophila (strain SB210)</name>
    <dbReference type="NCBI Taxonomy" id="312017"/>
    <lineage>
        <taxon>Eukaryota</taxon>
        <taxon>Sar</taxon>
        <taxon>Alveolata</taxon>
        <taxon>Ciliophora</taxon>
        <taxon>Intramacronucleata</taxon>
        <taxon>Oligohymenophorea</taxon>
        <taxon>Hymenostomatida</taxon>
        <taxon>Tetrahymenina</taxon>
        <taxon>Tetrahymenidae</taxon>
        <taxon>Tetrahymena</taxon>
    </lineage>
</organism>
<keyword evidence="3" id="KW-1185">Reference proteome</keyword>
<name>Q22D17_TETTS</name>
<keyword evidence="2" id="KW-0808">Transferase</keyword>
<protein>
    <submittedName>
        <fullName evidence="2">Kinase domain protein</fullName>
    </submittedName>
</protein>
<dbReference type="HOGENOM" id="CLU_710775_0_0_1"/>
<dbReference type="eggNOG" id="KOG0032">
    <property type="taxonomic scope" value="Eukaryota"/>
</dbReference>
<dbReference type="Gene3D" id="1.10.510.10">
    <property type="entry name" value="Transferase(Phosphotransferase) domain 1"/>
    <property type="match status" value="1"/>
</dbReference>
<dbReference type="STRING" id="312017.Q22D17"/>
<dbReference type="Proteomes" id="UP000009168">
    <property type="component" value="Unassembled WGS sequence"/>
</dbReference>
<dbReference type="InterPro" id="IPR000719">
    <property type="entry name" value="Prot_kinase_dom"/>
</dbReference>